<dbReference type="AlphaFoldDB" id="A0AA40J8P1"/>
<name>A0AA40J8P1_BURPE</name>
<feature type="region of interest" description="Disordered" evidence="1">
    <location>
        <begin position="137"/>
        <end position="156"/>
    </location>
</feature>
<protein>
    <submittedName>
        <fullName evidence="2">Uncharacterized protein</fullName>
    </submittedName>
</protein>
<dbReference type="EMBL" id="JQIM01000010">
    <property type="protein sequence ID" value="KGX05877.1"/>
    <property type="molecule type" value="Genomic_DNA"/>
</dbReference>
<evidence type="ECO:0000313" key="2">
    <source>
        <dbReference type="EMBL" id="KGX05877.1"/>
    </source>
</evidence>
<proteinExistence type="predicted"/>
<feature type="compositionally biased region" description="Basic and acidic residues" evidence="1">
    <location>
        <begin position="93"/>
        <end position="105"/>
    </location>
</feature>
<dbReference type="Proteomes" id="UP000030475">
    <property type="component" value="Unassembled WGS sequence"/>
</dbReference>
<organism evidence="2 3">
    <name type="scientific">Burkholderia pseudomallei</name>
    <name type="common">Pseudomonas pseudomallei</name>
    <dbReference type="NCBI Taxonomy" id="28450"/>
    <lineage>
        <taxon>Bacteria</taxon>
        <taxon>Pseudomonadati</taxon>
        <taxon>Pseudomonadota</taxon>
        <taxon>Betaproteobacteria</taxon>
        <taxon>Burkholderiales</taxon>
        <taxon>Burkholderiaceae</taxon>
        <taxon>Burkholderia</taxon>
        <taxon>pseudomallei group</taxon>
    </lineage>
</organism>
<evidence type="ECO:0000256" key="1">
    <source>
        <dbReference type="SAM" id="MobiDB-lite"/>
    </source>
</evidence>
<evidence type="ECO:0000313" key="3">
    <source>
        <dbReference type="Proteomes" id="UP000030475"/>
    </source>
</evidence>
<gene>
    <name evidence="2" type="ORF">Y036_542</name>
</gene>
<reference evidence="2 3" key="1">
    <citation type="submission" date="2014-08" db="EMBL/GenBank/DDBJ databases">
        <authorList>
            <person name="Bunnell A."/>
            <person name="Chain P.S."/>
            <person name="Chertkov O."/>
            <person name="Currie B.J."/>
            <person name="Daligault H.E."/>
            <person name="Davenport K.W."/>
            <person name="Davis C."/>
            <person name="Gleasner C.D."/>
            <person name="Johnson S.L."/>
            <person name="Kaestli M."/>
            <person name="Koren S."/>
            <person name="Kunde Y.A."/>
            <person name="Mayo M."/>
            <person name="McMurry K.K."/>
            <person name="Price E.P."/>
            <person name="Reitenga K.G."/>
            <person name="Robison R."/>
            <person name="Rosovitz M.J."/>
            <person name="Sarovich D.S."/>
            <person name="Teshima H."/>
        </authorList>
    </citation>
    <scope>NUCLEOTIDE SEQUENCE [LARGE SCALE GENOMIC DNA]</scope>
    <source>
        <strain evidence="2 3">MSHR44</strain>
    </source>
</reference>
<comment type="caution">
    <text evidence="2">The sequence shown here is derived from an EMBL/GenBank/DDBJ whole genome shotgun (WGS) entry which is preliminary data.</text>
</comment>
<accession>A0AA40J8P1</accession>
<feature type="compositionally biased region" description="Acidic residues" evidence="1">
    <location>
        <begin position="71"/>
        <end position="91"/>
    </location>
</feature>
<sequence>MPRCGLETFASSCRFGIDYTGVTHRQSEQLSPAGAHGARHDIRFVPRSIRRSLDEVLDEVLDEARDVVRDSDDDSDSDSDSDGDGGGDGDGDSNSHHDSDSESWHRIRACQPARHAVDQRLRARHSTRAVAQFRSRLAAAAGDRSTGRSAHARIGA</sequence>
<feature type="region of interest" description="Disordered" evidence="1">
    <location>
        <begin position="64"/>
        <end position="127"/>
    </location>
</feature>